<protein>
    <submittedName>
        <fullName evidence="1">Uncharacterized protein</fullName>
    </submittedName>
</protein>
<organism evidence="1">
    <name type="scientific">uncultured Caudovirales phage</name>
    <dbReference type="NCBI Taxonomy" id="2100421"/>
    <lineage>
        <taxon>Viruses</taxon>
        <taxon>Duplodnaviria</taxon>
        <taxon>Heunggongvirae</taxon>
        <taxon>Uroviricota</taxon>
        <taxon>Caudoviricetes</taxon>
        <taxon>Peduoviridae</taxon>
        <taxon>Maltschvirus</taxon>
        <taxon>Maltschvirus maltsch</taxon>
    </lineage>
</organism>
<dbReference type="EMBL" id="LR796429">
    <property type="protein sequence ID" value="CAB4144494.1"/>
    <property type="molecule type" value="Genomic_DNA"/>
</dbReference>
<sequence>MAKRKMNTPEDMLPIPAEHDAYVEIAPESESEVEVNVEVNELVEGENLRVQVETNEVPEGMWRRQGGAIVRPHTYKDVVYEDPSEKAWSLSSQDREMIHYGVVAMGNDPTEVGVCFNVTPEVVLKVIEIESQMLSNKDG</sequence>
<proteinExistence type="predicted"/>
<gene>
    <name evidence="1" type="ORF">UFOVP470_38</name>
</gene>
<name>A0A6J5MD32_9CAUD</name>
<reference evidence="1" key="1">
    <citation type="submission" date="2020-04" db="EMBL/GenBank/DDBJ databases">
        <authorList>
            <person name="Chiriac C."/>
            <person name="Salcher M."/>
            <person name="Ghai R."/>
            <person name="Kavagutti S V."/>
        </authorList>
    </citation>
    <scope>NUCLEOTIDE SEQUENCE</scope>
</reference>
<accession>A0A6J5MD32</accession>
<evidence type="ECO:0000313" key="1">
    <source>
        <dbReference type="EMBL" id="CAB4144494.1"/>
    </source>
</evidence>